<protein>
    <submittedName>
        <fullName evidence="1">Uncharacterized protein</fullName>
    </submittedName>
</protein>
<dbReference type="AlphaFoldDB" id="A0A5B3GGA6"/>
<dbReference type="EMBL" id="VVXK01000001">
    <property type="protein sequence ID" value="KAA2372029.1"/>
    <property type="molecule type" value="Genomic_DNA"/>
</dbReference>
<sequence>MALNREVWIDQVKEGFYPDDSFLQKATDYSQFVDHNRLHIASAGIDPKVLVNNTTYPISVIGRDDEDNEIRLDKFETENTIVRRPEALEYSYDKLESVIGQHRSTLRASVATKAAHAYAPAEDTENTPVIITTGESITGRKRLRFADILALKERFDDVDVPLDERYLVLHPKHVSDLLLEDLKLFKDLTSIKDGEPLKFAGFGCYAFSRMPTYRMMDGVLKKVAFGAAAAEGDRFASFAFYAKEVMKADGDIHMYATENDPKERVTIVGFDKRFVALPIRGKGIGAIVSASV</sequence>
<organism evidence="1 2">
    <name type="scientific">Alistipes shahii</name>
    <dbReference type="NCBI Taxonomy" id="328814"/>
    <lineage>
        <taxon>Bacteria</taxon>
        <taxon>Pseudomonadati</taxon>
        <taxon>Bacteroidota</taxon>
        <taxon>Bacteroidia</taxon>
        <taxon>Bacteroidales</taxon>
        <taxon>Rikenellaceae</taxon>
        <taxon>Alistipes</taxon>
    </lineage>
</organism>
<reference evidence="1 2" key="1">
    <citation type="journal article" date="2019" name="Nat. Med.">
        <title>A library of human gut bacterial isolates paired with longitudinal multiomics data enables mechanistic microbiome research.</title>
        <authorList>
            <person name="Poyet M."/>
            <person name="Groussin M."/>
            <person name="Gibbons S.M."/>
            <person name="Avila-Pacheco J."/>
            <person name="Jiang X."/>
            <person name="Kearney S.M."/>
            <person name="Perrotta A.R."/>
            <person name="Berdy B."/>
            <person name="Zhao S."/>
            <person name="Lieberman T.D."/>
            <person name="Swanson P.K."/>
            <person name="Smith M."/>
            <person name="Roesemann S."/>
            <person name="Alexander J.E."/>
            <person name="Rich S.A."/>
            <person name="Livny J."/>
            <person name="Vlamakis H."/>
            <person name="Clish C."/>
            <person name="Bullock K."/>
            <person name="Deik A."/>
            <person name="Scott J."/>
            <person name="Pierce K.A."/>
            <person name="Xavier R.J."/>
            <person name="Alm E.J."/>
        </authorList>
    </citation>
    <scope>NUCLEOTIDE SEQUENCE [LARGE SCALE GENOMIC DNA]</scope>
    <source>
        <strain evidence="1 2">BIOML-A2</strain>
    </source>
</reference>
<accession>A0A5B3GGA6</accession>
<dbReference type="RefSeq" id="WP_015547016.1">
    <property type="nucleotide sequence ID" value="NZ_CATVWL010000001.1"/>
</dbReference>
<evidence type="ECO:0000313" key="1">
    <source>
        <dbReference type="EMBL" id="KAA2372029.1"/>
    </source>
</evidence>
<dbReference type="Proteomes" id="UP000323567">
    <property type="component" value="Unassembled WGS sequence"/>
</dbReference>
<proteinExistence type="predicted"/>
<name>A0A5B3GGA6_9BACT</name>
<gene>
    <name evidence="1" type="ORF">F2Y13_00745</name>
</gene>
<comment type="caution">
    <text evidence="1">The sequence shown here is derived from an EMBL/GenBank/DDBJ whole genome shotgun (WGS) entry which is preliminary data.</text>
</comment>
<evidence type="ECO:0000313" key="2">
    <source>
        <dbReference type="Proteomes" id="UP000323567"/>
    </source>
</evidence>
<dbReference type="GeneID" id="92756914"/>